<dbReference type="STRING" id="1224947.SAMN05216480_1012"/>
<dbReference type="AlphaFoldDB" id="A0A1I7ESP4"/>
<dbReference type="GO" id="GO:0004519">
    <property type="term" value="F:endonuclease activity"/>
    <property type="evidence" value="ECO:0007669"/>
    <property type="project" value="UniProtKB-KW"/>
</dbReference>
<sequence length="79" mass="9549">MCYVYIVSDDLRTKFLTGITDDCKALDLASKRKFKHLIYFETFRNLKHAMKREKELKRWKLGWKLALIKRMNPKLKSLL</sequence>
<protein>
    <submittedName>
        <fullName evidence="1">Putative endonuclease</fullName>
    </submittedName>
</protein>
<dbReference type="EMBL" id="FPBK01000001">
    <property type="protein sequence ID" value="SFU26946.1"/>
    <property type="molecule type" value="Genomic_DNA"/>
</dbReference>
<keyword evidence="2" id="KW-1185">Reference proteome</keyword>
<dbReference type="InterPro" id="IPR035901">
    <property type="entry name" value="GIY-YIG_endonuc_sf"/>
</dbReference>
<reference evidence="1 2" key="1">
    <citation type="submission" date="2016-10" db="EMBL/GenBank/DDBJ databases">
        <authorList>
            <person name="de Groot N.N."/>
        </authorList>
    </citation>
    <scope>NUCLEOTIDE SEQUENCE [LARGE SCALE GENOMIC DNA]</scope>
    <source>
        <strain evidence="1 2">CGMCC 1.12333</strain>
    </source>
</reference>
<evidence type="ECO:0000313" key="1">
    <source>
        <dbReference type="EMBL" id="SFU26946.1"/>
    </source>
</evidence>
<name>A0A1I7ESP4_9FLAO</name>
<gene>
    <name evidence="1" type="ORF">SAMN05216480_1012</name>
</gene>
<accession>A0A1I7ESP4</accession>
<keyword evidence="1" id="KW-0255">Endonuclease</keyword>
<proteinExistence type="predicted"/>
<dbReference type="Gene3D" id="3.40.1440.10">
    <property type="entry name" value="GIY-YIG endonuclease"/>
    <property type="match status" value="1"/>
</dbReference>
<evidence type="ECO:0000313" key="2">
    <source>
        <dbReference type="Proteomes" id="UP000199138"/>
    </source>
</evidence>
<organism evidence="1 2">
    <name type="scientific">Pustulibacterium marinum</name>
    <dbReference type="NCBI Taxonomy" id="1224947"/>
    <lineage>
        <taxon>Bacteria</taxon>
        <taxon>Pseudomonadati</taxon>
        <taxon>Bacteroidota</taxon>
        <taxon>Flavobacteriia</taxon>
        <taxon>Flavobacteriales</taxon>
        <taxon>Flavobacteriaceae</taxon>
        <taxon>Pustulibacterium</taxon>
    </lineage>
</organism>
<dbReference type="SUPFAM" id="SSF82771">
    <property type="entry name" value="GIY-YIG endonuclease"/>
    <property type="match status" value="1"/>
</dbReference>
<dbReference type="Proteomes" id="UP000199138">
    <property type="component" value="Unassembled WGS sequence"/>
</dbReference>
<keyword evidence="1" id="KW-0540">Nuclease</keyword>
<keyword evidence="1" id="KW-0378">Hydrolase</keyword>